<proteinExistence type="predicted"/>
<evidence type="ECO:0000313" key="2">
    <source>
        <dbReference type="EMBL" id="MBA8924993.1"/>
    </source>
</evidence>
<protein>
    <submittedName>
        <fullName evidence="2">Ketosteroid isomerase-like protein</fullName>
    </submittedName>
</protein>
<comment type="caution">
    <text evidence="2">The sequence shown here is derived from an EMBL/GenBank/DDBJ whole genome shotgun (WGS) entry which is preliminary data.</text>
</comment>
<evidence type="ECO:0000259" key="1">
    <source>
        <dbReference type="Pfam" id="PF12680"/>
    </source>
</evidence>
<feature type="domain" description="SnoaL-like" evidence="1">
    <location>
        <begin position="16"/>
        <end position="111"/>
    </location>
</feature>
<name>A0ABR6BDN7_9PSEU</name>
<sequence length="117" mass="12601">MTKTDTALTSTAPEVVTRYLAAADSQDPAACAECFTEDGTVLDEGVTYLGHAEIVRWREKTLGKWTYTTEVTGSEPVSAEQHRVTVRVAGDFPGGQADLTYSFTLRDGLISALAIVE</sequence>
<dbReference type="EMBL" id="JACJID010000002">
    <property type="protein sequence ID" value="MBA8924993.1"/>
    <property type="molecule type" value="Genomic_DNA"/>
</dbReference>
<evidence type="ECO:0000313" key="3">
    <source>
        <dbReference type="Proteomes" id="UP000517916"/>
    </source>
</evidence>
<dbReference type="InterPro" id="IPR032710">
    <property type="entry name" value="NTF2-like_dom_sf"/>
</dbReference>
<dbReference type="Gene3D" id="3.10.450.50">
    <property type="match status" value="1"/>
</dbReference>
<dbReference type="InterPro" id="IPR037401">
    <property type="entry name" value="SnoaL-like"/>
</dbReference>
<accession>A0ABR6BDN7</accession>
<gene>
    <name evidence="2" type="ORF">BC739_002192</name>
</gene>
<keyword evidence="3" id="KW-1185">Reference proteome</keyword>
<dbReference type="RefSeq" id="WP_025359706.1">
    <property type="nucleotide sequence ID" value="NZ_BAAABQ010000033.1"/>
</dbReference>
<dbReference type="SUPFAM" id="SSF54427">
    <property type="entry name" value="NTF2-like"/>
    <property type="match status" value="1"/>
</dbReference>
<dbReference type="Pfam" id="PF12680">
    <property type="entry name" value="SnoaL_2"/>
    <property type="match status" value="1"/>
</dbReference>
<dbReference type="Proteomes" id="UP000517916">
    <property type="component" value="Unassembled WGS sequence"/>
</dbReference>
<organism evidence="2 3">
    <name type="scientific">Kutzneria viridogrisea</name>
    <dbReference type="NCBI Taxonomy" id="47990"/>
    <lineage>
        <taxon>Bacteria</taxon>
        <taxon>Bacillati</taxon>
        <taxon>Actinomycetota</taxon>
        <taxon>Actinomycetes</taxon>
        <taxon>Pseudonocardiales</taxon>
        <taxon>Pseudonocardiaceae</taxon>
        <taxon>Kutzneria</taxon>
    </lineage>
</organism>
<reference evidence="2 3" key="1">
    <citation type="submission" date="2020-08" db="EMBL/GenBank/DDBJ databases">
        <title>Genomic Encyclopedia of Archaeal and Bacterial Type Strains, Phase II (KMG-II): from individual species to whole genera.</title>
        <authorList>
            <person name="Goeker M."/>
        </authorList>
    </citation>
    <scope>NUCLEOTIDE SEQUENCE [LARGE SCALE GENOMIC DNA]</scope>
    <source>
        <strain evidence="2 3">DSM 43850</strain>
    </source>
</reference>